<dbReference type="Gene3D" id="1.25.40.10">
    <property type="entry name" value="Tetratricopeptide repeat domain"/>
    <property type="match status" value="1"/>
</dbReference>
<dbReference type="PROSITE" id="PS51375">
    <property type="entry name" value="PPR"/>
    <property type="match status" value="1"/>
</dbReference>
<dbReference type="Pfam" id="PF13041">
    <property type="entry name" value="PPR_2"/>
    <property type="match status" value="1"/>
</dbReference>
<evidence type="ECO:0000256" key="1">
    <source>
        <dbReference type="ARBA" id="ARBA00007626"/>
    </source>
</evidence>
<keyword evidence="2" id="KW-0677">Repeat</keyword>
<organism evidence="4 5">
    <name type="scientific">Prunus yedoensis var. nudiflora</name>
    <dbReference type="NCBI Taxonomy" id="2094558"/>
    <lineage>
        <taxon>Eukaryota</taxon>
        <taxon>Viridiplantae</taxon>
        <taxon>Streptophyta</taxon>
        <taxon>Embryophyta</taxon>
        <taxon>Tracheophyta</taxon>
        <taxon>Spermatophyta</taxon>
        <taxon>Magnoliopsida</taxon>
        <taxon>eudicotyledons</taxon>
        <taxon>Gunneridae</taxon>
        <taxon>Pentapetalae</taxon>
        <taxon>rosids</taxon>
        <taxon>fabids</taxon>
        <taxon>Rosales</taxon>
        <taxon>Rosaceae</taxon>
        <taxon>Amygdaloideae</taxon>
        <taxon>Amygdaleae</taxon>
        <taxon>Prunus</taxon>
    </lineage>
</organism>
<gene>
    <name evidence="4" type="ORF">Pyn_11312</name>
</gene>
<feature type="repeat" description="PPR" evidence="3">
    <location>
        <begin position="9"/>
        <end position="43"/>
    </location>
</feature>
<keyword evidence="5" id="KW-1185">Reference proteome</keyword>
<dbReference type="NCBIfam" id="TIGR00756">
    <property type="entry name" value="PPR"/>
    <property type="match status" value="1"/>
</dbReference>
<sequence length="164" mass="19791">MRDEKDASVVYQFNSSINFFCKAKMMDDALKTYRRMQEMKIQPTGQTFTYLLYGYSSLGMIRTITILWGDIKRNMESGNLVVSRDLYEYLLLNFLRGGYFERVMEVIDFMKEHGMYTDKWLYRSEFIKLHKNLYRNLKASEARTEAQRKRLKYVERFRKWAGVD</sequence>
<evidence type="ECO:0000313" key="4">
    <source>
        <dbReference type="EMBL" id="PQQ07825.1"/>
    </source>
</evidence>
<name>A0A314YH01_PRUYE</name>
<comment type="caution">
    <text evidence="4">The sequence shown here is derived from an EMBL/GenBank/DDBJ whole genome shotgun (WGS) entry which is preliminary data.</text>
</comment>
<dbReference type="Proteomes" id="UP000250321">
    <property type="component" value="Unassembled WGS sequence"/>
</dbReference>
<protein>
    <submittedName>
        <fullName evidence="4">Pentatricopeptide repeat-containing protein</fullName>
    </submittedName>
</protein>
<dbReference type="InterPro" id="IPR011990">
    <property type="entry name" value="TPR-like_helical_dom_sf"/>
</dbReference>
<dbReference type="PANTHER" id="PTHR46598">
    <property type="entry name" value="BNAC05G43320D PROTEIN"/>
    <property type="match status" value="1"/>
</dbReference>
<dbReference type="STRING" id="2094558.A0A314YH01"/>
<dbReference type="AlphaFoldDB" id="A0A314YH01"/>
<dbReference type="PANTHER" id="PTHR46598:SF3">
    <property type="entry name" value="OS07G0495300 PROTEIN"/>
    <property type="match status" value="1"/>
</dbReference>
<proteinExistence type="inferred from homology"/>
<dbReference type="EMBL" id="PJQY01000809">
    <property type="protein sequence ID" value="PQQ07825.1"/>
    <property type="molecule type" value="Genomic_DNA"/>
</dbReference>
<evidence type="ECO:0000256" key="2">
    <source>
        <dbReference type="ARBA" id="ARBA00022737"/>
    </source>
</evidence>
<evidence type="ECO:0000313" key="5">
    <source>
        <dbReference type="Proteomes" id="UP000250321"/>
    </source>
</evidence>
<comment type="similarity">
    <text evidence="1">Belongs to the PPR family. P subfamily.</text>
</comment>
<accession>A0A314YH01</accession>
<evidence type="ECO:0000256" key="3">
    <source>
        <dbReference type="PROSITE-ProRule" id="PRU00708"/>
    </source>
</evidence>
<dbReference type="InterPro" id="IPR002885">
    <property type="entry name" value="PPR_rpt"/>
</dbReference>
<reference evidence="4 5" key="1">
    <citation type="submission" date="2018-02" db="EMBL/GenBank/DDBJ databases">
        <title>Draft genome of wild Prunus yedoensis var. nudiflora.</title>
        <authorList>
            <person name="Baek S."/>
            <person name="Kim J.-H."/>
            <person name="Choi K."/>
            <person name="Kim G.-B."/>
            <person name="Cho A."/>
            <person name="Jang H."/>
            <person name="Shin C.-H."/>
            <person name="Yu H.-J."/>
            <person name="Mun J.-H."/>
        </authorList>
    </citation>
    <scope>NUCLEOTIDE SEQUENCE [LARGE SCALE GENOMIC DNA]</scope>
    <source>
        <strain evidence="5">cv. Jeju island</strain>
        <tissue evidence="4">Leaf</tissue>
    </source>
</reference>
<dbReference type="OrthoDB" id="783540at2759"/>